<evidence type="ECO:0000259" key="1">
    <source>
        <dbReference type="PROSITE" id="PS50995"/>
    </source>
</evidence>
<dbReference type="InterPro" id="IPR000835">
    <property type="entry name" value="HTH_MarR-typ"/>
</dbReference>
<dbReference type="GO" id="GO:0003677">
    <property type="term" value="F:DNA binding"/>
    <property type="evidence" value="ECO:0007669"/>
    <property type="project" value="UniProtKB-KW"/>
</dbReference>
<dbReference type="Pfam" id="PF01047">
    <property type="entry name" value="MarR"/>
    <property type="match status" value="1"/>
</dbReference>
<organism evidence="2 3">
    <name type="scientific">Bradyrhizobium algeriense</name>
    <dbReference type="NCBI Taxonomy" id="634784"/>
    <lineage>
        <taxon>Bacteria</taxon>
        <taxon>Pseudomonadati</taxon>
        <taxon>Pseudomonadota</taxon>
        <taxon>Alphaproteobacteria</taxon>
        <taxon>Hyphomicrobiales</taxon>
        <taxon>Nitrobacteraceae</taxon>
        <taxon>Bradyrhizobium</taxon>
    </lineage>
</organism>
<evidence type="ECO:0000313" key="2">
    <source>
        <dbReference type="EMBL" id="MEH2552960.1"/>
    </source>
</evidence>
<dbReference type="PROSITE" id="PS50995">
    <property type="entry name" value="HTH_MARR_2"/>
    <property type="match status" value="1"/>
</dbReference>
<proteinExistence type="predicted"/>
<dbReference type="InterPro" id="IPR036388">
    <property type="entry name" value="WH-like_DNA-bd_sf"/>
</dbReference>
<dbReference type="Proteomes" id="UP001364224">
    <property type="component" value="Unassembled WGS sequence"/>
</dbReference>
<dbReference type="PANTHER" id="PTHR33164">
    <property type="entry name" value="TRANSCRIPTIONAL REGULATOR, MARR FAMILY"/>
    <property type="match status" value="1"/>
</dbReference>
<keyword evidence="2" id="KW-0238">DNA-binding</keyword>
<feature type="domain" description="HTH marR-type" evidence="1">
    <location>
        <begin position="40"/>
        <end position="181"/>
    </location>
</feature>
<accession>A0ABU8B344</accession>
<dbReference type="EMBL" id="JAZHRV010000001">
    <property type="protein sequence ID" value="MEH2552960.1"/>
    <property type="molecule type" value="Genomic_DNA"/>
</dbReference>
<gene>
    <name evidence="2" type="ORF">V1286_000489</name>
</gene>
<reference evidence="2 3" key="1">
    <citation type="submission" date="2024-02" db="EMBL/GenBank/DDBJ databases">
        <title>Adaptive strategies in a cosmopolitan and abundant soil bacterium.</title>
        <authorList>
            <person name="Carini P."/>
        </authorList>
    </citation>
    <scope>NUCLEOTIDE SEQUENCE [LARGE SCALE GENOMIC DNA]</scope>
    <source>
        <strain evidence="2 3">AZCC 1608</strain>
    </source>
</reference>
<comment type="caution">
    <text evidence="2">The sequence shown here is derived from an EMBL/GenBank/DDBJ whole genome shotgun (WGS) entry which is preliminary data.</text>
</comment>
<dbReference type="InterPro" id="IPR039422">
    <property type="entry name" value="MarR/SlyA-like"/>
</dbReference>
<dbReference type="InterPro" id="IPR036390">
    <property type="entry name" value="WH_DNA-bd_sf"/>
</dbReference>
<protein>
    <submittedName>
        <fullName evidence="2">DNA-binding MarR family transcriptional regulator</fullName>
    </submittedName>
</protein>
<dbReference type="SMART" id="SM00347">
    <property type="entry name" value="HTH_MARR"/>
    <property type="match status" value="1"/>
</dbReference>
<dbReference type="PANTHER" id="PTHR33164:SF57">
    <property type="entry name" value="MARR-FAMILY TRANSCRIPTIONAL REGULATOR"/>
    <property type="match status" value="1"/>
</dbReference>
<evidence type="ECO:0000313" key="3">
    <source>
        <dbReference type="Proteomes" id="UP001364224"/>
    </source>
</evidence>
<dbReference type="SUPFAM" id="SSF46785">
    <property type="entry name" value="Winged helix' DNA-binding domain"/>
    <property type="match status" value="1"/>
</dbReference>
<name>A0ABU8B344_9BRAD</name>
<dbReference type="Gene3D" id="1.10.10.10">
    <property type="entry name" value="Winged helix-like DNA-binding domain superfamily/Winged helix DNA-binding domain"/>
    <property type="match status" value="1"/>
</dbReference>
<keyword evidence="3" id="KW-1185">Reference proteome</keyword>
<sequence>MPIRSAAQGTSGDMDLMAGKEIALIDKENMAEDDTDNRAQVRVWLRLLACTSLIGAELRRQFREEFDFTMPRFDVLAQLDREPVGLVLGELPKRLMVTAGNLTPIVDRLVEDGFITRSPSPLDRRVQIVCMTSAGRKAFRRMAKKHGLWLASLLAEVPKGRLDGLVKELDDLKNAVKRATEQARA</sequence>